<dbReference type="RefSeq" id="WP_337330637.1">
    <property type="nucleotide sequence ID" value="NZ_JBBDGM010000001.1"/>
</dbReference>
<feature type="DNA-binding region" description="H-T-H motif" evidence="4">
    <location>
        <begin position="28"/>
        <end position="47"/>
    </location>
</feature>
<keyword evidence="7" id="KW-1185">Reference proteome</keyword>
<protein>
    <submittedName>
        <fullName evidence="6">TetR family transcriptional regulator</fullName>
    </submittedName>
</protein>
<evidence type="ECO:0000256" key="1">
    <source>
        <dbReference type="ARBA" id="ARBA00023015"/>
    </source>
</evidence>
<evidence type="ECO:0000313" key="7">
    <source>
        <dbReference type="Proteomes" id="UP001371224"/>
    </source>
</evidence>
<evidence type="ECO:0000259" key="5">
    <source>
        <dbReference type="PROSITE" id="PS50977"/>
    </source>
</evidence>
<evidence type="ECO:0000256" key="4">
    <source>
        <dbReference type="PROSITE-ProRule" id="PRU00335"/>
    </source>
</evidence>
<dbReference type="Gene3D" id="1.10.357.10">
    <property type="entry name" value="Tetracycline Repressor, domain 2"/>
    <property type="match status" value="1"/>
</dbReference>
<dbReference type="SUPFAM" id="SSF46689">
    <property type="entry name" value="Homeodomain-like"/>
    <property type="match status" value="1"/>
</dbReference>
<keyword evidence="2 4" id="KW-0238">DNA-binding</keyword>
<dbReference type="Proteomes" id="UP001371224">
    <property type="component" value="Unassembled WGS sequence"/>
</dbReference>
<dbReference type="EMBL" id="JBBDGM010000001">
    <property type="protein sequence ID" value="MEJ1086960.1"/>
    <property type="molecule type" value="Genomic_DNA"/>
</dbReference>
<evidence type="ECO:0000313" key="6">
    <source>
        <dbReference type="EMBL" id="MEJ1086960.1"/>
    </source>
</evidence>
<dbReference type="InterPro" id="IPR001647">
    <property type="entry name" value="HTH_TetR"/>
</dbReference>
<dbReference type="SUPFAM" id="SSF48498">
    <property type="entry name" value="Tetracyclin repressor-like, C-terminal domain"/>
    <property type="match status" value="1"/>
</dbReference>
<dbReference type="InterPro" id="IPR050109">
    <property type="entry name" value="HTH-type_TetR-like_transc_reg"/>
</dbReference>
<accession>A0ABU8L6K4</accession>
<proteinExistence type="predicted"/>
<dbReference type="InterPro" id="IPR009057">
    <property type="entry name" value="Homeodomain-like_sf"/>
</dbReference>
<name>A0ABU8L6K4_9MICO</name>
<dbReference type="Pfam" id="PF00440">
    <property type="entry name" value="TetR_N"/>
    <property type="match status" value="1"/>
</dbReference>
<dbReference type="PANTHER" id="PTHR30055:SF234">
    <property type="entry name" value="HTH-TYPE TRANSCRIPTIONAL REGULATOR BETI"/>
    <property type="match status" value="1"/>
</dbReference>
<dbReference type="PANTHER" id="PTHR30055">
    <property type="entry name" value="HTH-TYPE TRANSCRIPTIONAL REGULATOR RUTR"/>
    <property type="match status" value="1"/>
</dbReference>
<dbReference type="InterPro" id="IPR036271">
    <property type="entry name" value="Tet_transcr_reg_TetR-rel_C_sf"/>
</dbReference>
<dbReference type="Gene3D" id="1.10.10.60">
    <property type="entry name" value="Homeodomain-like"/>
    <property type="match status" value="1"/>
</dbReference>
<dbReference type="PROSITE" id="PS50977">
    <property type="entry name" value="HTH_TETR_2"/>
    <property type="match status" value="1"/>
</dbReference>
<keyword evidence="3" id="KW-0804">Transcription</keyword>
<organism evidence="6 7">
    <name type="scientific">Microbacterium bandirmense</name>
    <dbReference type="NCBI Taxonomy" id="3122050"/>
    <lineage>
        <taxon>Bacteria</taxon>
        <taxon>Bacillati</taxon>
        <taxon>Actinomycetota</taxon>
        <taxon>Actinomycetes</taxon>
        <taxon>Micrococcales</taxon>
        <taxon>Microbacteriaceae</taxon>
        <taxon>Microbacterium</taxon>
    </lineage>
</organism>
<keyword evidence="1" id="KW-0805">Transcription regulation</keyword>
<reference evidence="6 7" key="1">
    <citation type="submission" date="2024-02" db="EMBL/GenBank/DDBJ databases">
        <authorList>
            <person name="Saticioglu I.B."/>
        </authorList>
    </citation>
    <scope>NUCLEOTIDE SEQUENCE [LARGE SCALE GENOMIC DNA]</scope>
    <source>
        <strain evidence="6 7">Mu-80</strain>
    </source>
</reference>
<dbReference type="PRINTS" id="PR00455">
    <property type="entry name" value="HTHTETR"/>
</dbReference>
<evidence type="ECO:0000256" key="3">
    <source>
        <dbReference type="ARBA" id="ARBA00023163"/>
    </source>
</evidence>
<gene>
    <name evidence="6" type="ORF">WDU99_01365</name>
</gene>
<evidence type="ECO:0000256" key="2">
    <source>
        <dbReference type="ARBA" id="ARBA00023125"/>
    </source>
</evidence>
<sequence length="190" mass="20082">MAPARHDRHSVIDCALRLLDEVGLPDLSMRRIATELEVQPSALYWHFPHKQALLAGVADRILTAVPEPDPTADPSQVADAVLDALLTYRDGAEVVMSSYALRLGTPRAQRALAAALGGAPDVGPLADAVFEFIVGHAMLLQQRMHAQSIGAVEPDAADPTAQSDAVFEAGIRALAGLSAVRRPSADPARA</sequence>
<feature type="domain" description="HTH tetR-type" evidence="5">
    <location>
        <begin position="5"/>
        <end position="65"/>
    </location>
</feature>
<comment type="caution">
    <text evidence="6">The sequence shown here is derived from an EMBL/GenBank/DDBJ whole genome shotgun (WGS) entry which is preliminary data.</text>
</comment>